<sequence length="188" mass="22232">MLRSIYKVSGTVKNISTKVKFPEKFKGTIIEKWADYWKNLFIDYRQMLQDLRSDIQDDPMKAMKWTTGIITFYLLSRNNPTECDFKDNLKIINNEVGLVSEECLNPKAVEHLRFLDTCYNQEVIHYRSLGILSVMYTSELSNSCDLYRAHCTYTKPTYFSFPSRIVDIGFMGKWWNLFIKSTNYDVNY</sequence>
<dbReference type="Proteomes" id="UP000005204">
    <property type="component" value="Unassembled WGS sequence"/>
</dbReference>
<dbReference type="GO" id="GO:0042721">
    <property type="term" value="C:TIM22 mitochondrial import inner membrane insertion complex"/>
    <property type="evidence" value="ECO:0007669"/>
    <property type="project" value="InterPro"/>
</dbReference>
<dbReference type="AlphaFoldDB" id="A0A8R2AJ66"/>
<dbReference type="PANTHER" id="PTHR21435">
    <property type="entry name" value="MITOCHONDRIAL IMPORT INNER MEMBRANE TRANSLOCASE SUBUNIT TIM29"/>
    <property type="match status" value="1"/>
</dbReference>
<dbReference type="SMR" id="A0A8R2AJ66"/>
<dbReference type="Pfam" id="PF10171">
    <property type="entry name" value="Tim29"/>
    <property type="match status" value="1"/>
</dbReference>
<dbReference type="InterPro" id="IPR019322">
    <property type="entry name" value="TIMM29"/>
</dbReference>
<dbReference type="KEGG" id="bmor:101744136"/>
<organism evidence="1 2">
    <name type="scientific">Bombyx mori</name>
    <name type="common">Silk moth</name>
    <dbReference type="NCBI Taxonomy" id="7091"/>
    <lineage>
        <taxon>Eukaryota</taxon>
        <taxon>Metazoa</taxon>
        <taxon>Ecdysozoa</taxon>
        <taxon>Arthropoda</taxon>
        <taxon>Hexapoda</taxon>
        <taxon>Insecta</taxon>
        <taxon>Pterygota</taxon>
        <taxon>Neoptera</taxon>
        <taxon>Endopterygota</taxon>
        <taxon>Lepidoptera</taxon>
        <taxon>Glossata</taxon>
        <taxon>Ditrysia</taxon>
        <taxon>Bombycoidea</taxon>
        <taxon>Bombycidae</taxon>
        <taxon>Bombycinae</taxon>
        <taxon>Bombyx</taxon>
    </lineage>
</organism>
<dbReference type="OMA" id="WRLKWKM"/>
<proteinExistence type="predicted"/>
<evidence type="ECO:0000313" key="1">
    <source>
        <dbReference type="EnsemblMetazoa" id="XP_004929618.1"/>
    </source>
</evidence>
<gene>
    <name evidence="1" type="primary">101744136</name>
</gene>
<evidence type="ECO:0008006" key="3">
    <source>
        <dbReference type="Google" id="ProtNLM"/>
    </source>
</evidence>
<protein>
    <recommendedName>
        <fullName evidence="3">Mitochondrial import inner membrane translocase subunit Tim29</fullName>
    </recommendedName>
</protein>
<dbReference type="GO" id="GO:0045039">
    <property type="term" value="P:protein insertion into mitochondrial inner membrane"/>
    <property type="evidence" value="ECO:0007669"/>
    <property type="project" value="TreeGrafter"/>
</dbReference>
<keyword evidence="2" id="KW-1185">Reference proteome</keyword>
<reference evidence="2" key="1">
    <citation type="journal article" date="2008" name="Insect Biochem. Mol. Biol.">
        <title>The genome of a lepidopteran model insect, the silkworm Bombyx mori.</title>
        <authorList>
            <consortium name="International Silkworm Genome Consortium"/>
        </authorList>
    </citation>
    <scope>NUCLEOTIDE SEQUENCE [LARGE SCALE GENOMIC DNA]</scope>
    <source>
        <strain evidence="2">p50T</strain>
    </source>
</reference>
<evidence type="ECO:0000313" key="2">
    <source>
        <dbReference type="Proteomes" id="UP000005204"/>
    </source>
</evidence>
<accession>A0A8R2AJ66</accession>
<reference evidence="1" key="2">
    <citation type="submission" date="2022-06" db="UniProtKB">
        <authorList>
            <consortium name="EnsemblMetazoa"/>
        </authorList>
    </citation>
    <scope>IDENTIFICATION</scope>
    <source>
        <strain evidence="1">p50T (Dazao)</strain>
    </source>
</reference>
<name>A0A8R2AJ66_BOMMO</name>
<dbReference type="EnsemblMetazoa" id="XM_004929561.4">
    <property type="protein sequence ID" value="XP_004929618.1"/>
    <property type="gene ID" value="LOC101744136"/>
</dbReference>
<dbReference type="PANTHER" id="PTHR21435:SF1">
    <property type="entry name" value="MITOCHONDRIAL IMPORT INNER MEMBRANE TRANSLOCASE SUBUNIT TIM29"/>
    <property type="match status" value="1"/>
</dbReference>
<dbReference type="OrthoDB" id="5970620at2759"/>